<dbReference type="PANTHER" id="PTHR30460:SF0">
    <property type="entry name" value="MODERATE CONDUCTANCE MECHANOSENSITIVE CHANNEL YBIO"/>
    <property type="match status" value="1"/>
</dbReference>
<keyword evidence="3 6" id="KW-0812">Transmembrane</keyword>
<evidence type="ECO:0000256" key="2">
    <source>
        <dbReference type="ARBA" id="ARBA00022475"/>
    </source>
</evidence>
<keyword evidence="2" id="KW-1003">Cell membrane</keyword>
<feature type="transmembrane region" description="Helical" evidence="6">
    <location>
        <begin position="130"/>
        <end position="151"/>
    </location>
</feature>
<dbReference type="Gene3D" id="2.30.30.60">
    <property type="match status" value="1"/>
</dbReference>
<evidence type="ECO:0000256" key="3">
    <source>
        <dbReference type="ARBA" id="ARBA00022692"/>
    </source>
</evidence>
<dbReference type="GO" id="GO:0008381">
    <property type="term" value="F:mechanosensitive monoatomic ion channel activity"/>
    <property type="evidence" value="ECO:0007669"/>
    <property type="project" value="InterPro"/>
</dbReference>
<feature type="transmembrane region" description="Helical" evidence="6">
    <location>
        <begin position="220"/>
        <end position="239"/>
    </location>
</feature>
<dbReference type="AlphaFoldDB" id="Q0QKN8"/>
<evidence type="ECO:0000256" key="4">
    <source>
        <dbReference type="ARBA" id="ARBA00022989"/>
    </source>
</evidence>
<name>Q0QKN8_9SYNE</name>
<evidence type="ECO:0000313" key="8">
    <source>
        <dbReference type="EMBL" id="ABD96291.1"/>
    </source>
</evidence>
<reference evidence="8" key="1">
    <citation type="journal article" date="2006" name="Mar. Ecol. Prog. Ser.">
        <title>Gene diversity and organization in rbcL-containing genome fragments from uncultivated Synechococcus in the Gulf of Mexico.</title>
        <authorList>
            <person name="John D.E."/>
            <person name="Wawrik B."/>
            <person name="Tabita F.R."/>
            <person name="Paul J.H."/>
        </authorList>
    </citation>
    <scope>NUCLEOTIDE SEQUENCE</scope>
</reference>
<feature type="transmembrane region" description="Helical" evidence="6">
    <location>
        <begin position="305"/>
        <end position="324"/>
    </location>
</feature>
<dbReference type="Pfam" id="PF00924">
    <property type="entry name" value="MS_channel_2nd"/>
    <property type="match status" value="1"/>
</dbReference>
<evidence type="ECO:0000256" key="6">
    <source>
        <dbReference type="SAM" id="Phobius"/>
    </source>
</evidence>
<evidence type="ECO:0000256" key="5">
    <source>
        <dbReference type="ARBA" id="ARBA00023136"/>
    </source>
</evidence>
<dbReference type="SUPFAM" id="SSF50182">
    <property type="entry name" value="Sm-like ribonucleoproteins"/>
    <property type="match status" value="1"/>
</dbReference>
<dbReference type="Gene3D" id="3.30.70.100">
    <property type="match status" value="1"/>
</dbReference>
<feature type="transmembrane region" description="Helical" evidence="6">
    <location>
        <begin position="184"/>
        <end position="208"/>
    </location>
</feature>
<dbReference type="InterPro" id="IPR006685">
    <property type="entry name" value="MscS_channel_2nd"/>
</dbReference>
<proteinExistence type="predicted"/>
<comment type="subcellular location">
    <subcellularLocation>
        <location evidence="1">Cell membrane</location>
    </subcellularLocation>
</comment>
<dbReference type="InterPro" id="IPR045276">
    <property type="entry name" value="YbiO_bact"/>
</dbReference>
<dbReference type="InterPro" id="IPR010920">
    <property type="entry name" value="LSM_dom_sf"/>
</dbReference>
<dbReference type="EMBL" id="DQ325539">
    <property type="protein sequence ID" value="ABD96291.1"/>
    <property type="molecule type" value="Genomic_DNA"/>
</dbReference>
<feature type="transmembrane region" description="Helical" evidence="6">
    <location>
        <begin position="271"/>
        <end position="293"/>
    </location>
</feature>
<accession>Q0QKN8</accession>
<evidence type="ECO:0000256" key="1">
    <source>
        <dbReference type="ARBA" id="ARBA00004236"/>
    </source>
</evidence>
<organism evidence="8">
    <name type="scientific">uncultured marine type-A Synechococcus GOM 3O6</name>
    <dbReference type="NCBI Taxonomy" id="364150"/>
    <lineage>
        <taxon>Bacteria</taxon>
        <taxon>Bacillati</taxon>
        <taxon>Cyanobacteriota</taxon>
        <taxon>Cyanophyceae</taxon>
        <taxon>Synechococcales</taxon>
        <taxon>Synechococcaceae</taxon>
        <taxon>Synechococcus</taxon>
        <taxon>environmental samples</taxon>
    </lineage>
</organism>
<dbReference type="Gene3D" id="1.10.287.1260">
    <property type="match status" value="1"/>
</dbReference>
<feature type="domain" description="Mechanosensitive ion channel MscS" evidence="7">
    <location>
        <begin position="323"/>
        <end position="386"/>
    </location>
</feature>
<evidence type="ECO:0000259" key="7">
    <source>
        <dbReference type="Pfam" id="PF00924"/>
    </source>
</evidence>
<dbReference type="GO" id="GO:0005886">
    <property type="term" value="C:plasma membrane"/>
    <property type="evidence" value="ECO:0007669"/>
    <property type="project" value="UniProtKB-SubCell"/>
</dbReference>
<protein>
    <submittedName>
        <fullName evidence="8">MscS family mechanosensitive ion channel</fullName>
    </submittedName>
</protein>
<dbReference type="InterPro" id="IPR023408">
    <property type="entry name" value="MscS_beta-dom_sf"/>
</dbReference>
<keyword evidence="5 6" id="KW-0472">Membrane</keyword>
<keyword evidence="4 6" id="KW-1133">Transmembrane helix</keyword>
<dbReference type="PANTHER" id="PTHR30460">
    <property type="entry name" value="MODERATE CONDUCTANCE MECHANOSENSITIVE CHANNEL YBIO"/>
    <property type="match status" value="1"/>
</dbReference>
<sequence>MRARVIEGNLRALYDPNQLCSFGERFSEWMLDSLLQSDAHVCTAGQRYGLDRSGTPLTLEVLRNGSGPYELAARLPGREQPFPLLTVTRADAEINGARELALAQAWRERLEGRLNHARRIYAPPQLARRFRLALVLELLLLLLFVAMLLLWRRLRQRTSRLHGELRTQGRSDRRSETRLHAEQALSIGVLLLMLYLLVLMFGVVVLAIPGKVPLGIELVLQPSLAVIKFLAVTLAAFLLRSLSTFLLSQWAADVDVPQRLKARRQQRYRSLLSTTHRLINVVGIGVVLLWVLLDIPGVRSASVSLLLAGGALLGALAFVFQGLLRDFSAGLVMLLEDRYAIGDWIEVEGIEGEVIEMGLFSTQIRCLDQRMNILDNSSILQMRNHTKLRSGSLVTFVISHRQTDLEIDYRTLTFEIEAFALDPVWGNRLLGDPILRGIKRTTALGVQMQVLLVTRAGEQWTTEREFQRRALRALHRRGVQLADGLDLGSVLPPTAGGR</sequence>